<proteinExistence type="predicted"/>
<protein>
    <submittedName>
        <fullName evidence="3">DDE-1 domain-containing protein</fullName>
    </submittedName>
</protein>
<dbReference type="AlphaFoldDB" id="A0A183TE92"/>
<sequence length="198" mass="22148">MQDYFPPENQLNFLPPNITPLLQPMNQKGSANFKKLYMKALLERCIDVADTTQNFGRSISISQVDAADVQELVQEHSDEMTTEELIEPQKELNQKEVQELSSGEGEVREDAASSSEIRQVLGMCEKVNAFLEKHHPEKAVTARLMASRSCKFAVSAFRLADLTDLHSRVLMVVDAQLSLEHPSPRLTQHGTLDTTPLG</sequence>
<dbReference type="Proteomes" id="UP000275846">
    <property type="component" value="Unassembled WGS sequence"/>
</dbReference>
<keyword evidence="2" id="KW-1185">Reference proteome</keyword>
<dbReference type="WBParaSite" id="SSLN_0001534901-mRNA-1">
    <property type="protein sequence ID" value="SSLN_0001534901-mRNA-1"/>
    <property type="gene ID" value="SSLN_0001534901"/>
</dbReference>
<gene>
    <name evidence="1" type="ORF">SSLN_LOCUS14790</name>
</gene>
<dbReference type="OrthoDB" id="10060191at2759"/>
<reference evidence="3" key="1">
    <citation type="submission" date="2016-06" db="UniProtKB">
        <authorList>
            <consortium name="WormBaseParasite"/>
        </authorList>
    </citation>
    <scope>IDENTIFICATION</scope>
</reference>
<evidence type="ECO:0000313" key="2">
    <source>
        <dbReference type="Proteomes" id="UP000275846"/>
    </source>
</evidence>
<accession>A0A183TE92</accession>
<reference evidence="1 2" key="2">
    <citation type="submission" date="2018-11" db="EMBL/GenBank/DDBJ databases">
        <authorList>
            <consortium name="Pathogen Informatics"/>
        </authorList>
    </citation>
    <scope>NUCLEOTIDE SEQUENCE [LARGE SCALE GENOMIC DNA]</scope>
    <source>
        <strain evidence="1 2">NST_G2</strain>
    </source>
</reference>
<evidence type="ECO:0000313" key="3">
    <source>
        <dbReference type="WBParaSite" id="SSLN_0001534901-mRNA-1"/>
    </source>
</evidence>
<name>A0A183TE92_SCHSO</name>
<organism evidence="3">
    <name type="scientific">Schistocephalus solidus</name>
    <name type="common">Tapeworm</name>
    <dbReference type="NCBI Taxonomy" id="70667"/>
    <lineage>
        <taxon>Eukaryota</taxon>
        <taxon>Metazoa</taxon>
        <taxon>Spiralia</taxon>
        <taxon>Lophotrochozoa</taxon>
        <taxon>Platyhelminthes</taxon>
        <taxon>Cestoda</taxon>
        <taxon>Eucestoda</taxon>
        <taxon>Diphyllobothriidea</taxon>
        <taxon>Diphyllobothriidae</taxon>
        <taxon>Schistocephalus</taxon>
    </lineage>
</organism>
<evidence type="ECO:0000313" key="1">
    <source>
        <dbReference type="EMBL" id="VDM01176.1"/>
    </source>
</evidence>
<dbReference type="EMBL" id="UYSU01039313">
    <property type="protein sequence ID" value="VDM01176.1"/>
    <property type="molecule type" value="Genomic_DNA"/>
</dbReference>